<organism evidence="6 7">
    <name type="scientific">Pseudomonas fragi</name>
    <dbReference type="NCBI Taxonomy" id="296"/>
    <lineage>
        <taxon>Bacteria</taxon>
        <taxon>Pseudomonadati</taxon>
        <taxon>Pseudomonadota</taxon>
        <taxon>Gammaproteobacteria</taxon>
        <taxon>Pseudomonadales</taxon>
        <taxon>Pseudomonadaceae</taxon>
        <taxon>Pseudomonas</taxon>
    </lineage>
</organism>
<evidence type="ECO:0000256" key="2">
    <source>
        <dbReference type="ARBA" id="ARBA00023015"/>
    </source>
</evidence>
<dbReference type="AlphaFoldDB" id="A0A267AY00"/>
<keyword evidence="3" id="KW-0238">DNA-binding</keyword>
<proteinExistence type="inferred from homology"/>
<dbReference type="SUPFAM" id="SSF46785">
    <property type="entry name" value="Winged helix' DNA-binding domain"/>
    <property type="match status" value="1"/>
</dbReference>
<name>A0A267AY00_PSEFR</name>
<dbReference type="InterPro" id="IPR000847">
    <property type="entry name" value="LysR_HTH_N"/>
</dbReference>
<feature type="domain" description="HTH lysR-type" evidence="5">
    <location>
        <begin position="1"/>
        <end position="59"/>
    </location>
</feature>
<dbReference type="RefSeq" id="WP_095000685.1">
    <property type="nucleotide sequence ID" value="NZ_CAACYJ010000012.1"/>
</dbReference>
<dbReference type="Pfam" id="PF00126">
    <property type="entry name" value="HTH_1"/>
    <property type="match status" value="1"/>
</dbReference>
<dbReference type="GeneID" id="89542214"/>
<dbReference type="Pfam" id="PF03466">
    <property type="entry name" value="LysR_substrate"/>
    <property type="match status" value="1"/>
</dbReference>
<evidence type="ECO:0000256" key="3">
    <source>
        <dbReference type="ARBA" id="ARBA00023125"/>
    </source>
</evidence>
<dbReference type="Gene3D" id="3.40.190.290">
    <property type="match status" value="1"/>
</dbReference>
<evidence type="ECO:0000313" key="6">
    <source>
        <dbReference type="EMBL" id="VFB18276.1"/>
    </source>
</evidence>
<evidence type="ECO:0000256" key="4">
    <source>
        <dbReference type="ARBA" id="ARBA00023163"/>
    </source>
</evidence>
<accession>A0A267AY00</accession>
<dbReference type="PROSITE" id="PS50931">
    <property type="entry name" value="HTH_LYSR"/>
    <property type="match status" value="1"/>
</dbReference>
<comment type="similarity">
    <text evidence="1">Belongs to the LysR transcriptional regulatory family.</text>
</comment>
<dbReference type="EMBL" id="CAACYJ010000012">
    <property type="protein sequence ID" value="VFB18276.1"/>
    <property type="molecule type" value="Genomic_DNA"/>
</dbReference>
<dbReference type="FunFam" id="1.10.10.10:FF:000001">
    <property type="entry name" value="LysR family transcriptional regulator"/>
    <property type="match status" value="1"/>
</dbReference>
<gene>
    <name evidence="6" type="primary">dmlR_1</name>
    <name evidence="6" type="ORF">NCTC10754_00817</name>
</gene>
<keyword evidence="4" id="KW-0804">Transcription</keyword>
<dbReference type="InterPro" id="IPR036388">
    <property type="entry name" value="WH-like_DNA-bd_sf"/>
</dbReference>
<dbReference type="InterPro" id="IPR005119">
    <property type="entry name" value="LysR_subst-bd"/>
</dbReference>
<protein>
    <submittedName>
        <fullName evidence="6">LysR family transcriptional regulator</fullName>
    </submittedName>
</protein>
<dbReference type="GO" id="GO:0006351">
    <property type="term" value="P:DNA-templated transcription"/>
    <property type="evidence" value="ECO:0007669"/>
    <property type="project" value="TreeGrafter"/>
</dbReference>
<dbReference type="InterPro" id="IPR036390">
    <property type="entry name" value="WH_DNA-bd_sf"/>
</dbReference>
<dbReference type="Gene3D" id="1.10.10.10">
    <property type="entry name" value="Winged helix-like DNA-binding domain superfamily/Winged helix DNA-binding domain"/>
    <property type="match status" value="1"/>
</dbReference>
<dbReference type="CDD" id="cd08422">
    <property type="entry name" value="PBP2_CrgA_like"/>
    <property type="match status" value="1"/>
</dbReference>
<evidence type="ECO:0000259" key="5">
    <source>
        <dbReference type="PROSITE" id="PS50931"/>
    </source>
</evidence>
<dbReference type="PANTHER" id="PTHR30537:SF5">
    <property type="entry name" value="HTH-TYPE TRANSCRIPTIONAL ACTIVATOR TTDR-RELATED"/>
    <property type="match status" value="1"/>
</dbReference>
<dbReference type="Proteomes" id="UP000330809">
    <property type="component" value="Unassembled WGS sequence"/>
</dbReference>
<evidence type="ECO:0000313" key="7">
    <source>
        <dbReference type="Proteomes" id="UP000330809"/>
    </source>
</evidence>
<dbReference type="SUPFAM" id="SSF53850">
    <property type="entry name" value="Periplasmic binding protein-like II"/>
    <property type="match status" value="1"/>
</dbReference>
<dbReference type="GO" id="GO:0043565">
    <property type="term" value="F:sequence-specific DNA binding"/>
    <property type="evidence" value="ECO:0007669"/>
    <property type="project" value="TreeGrafter"/>
</dbReference>
<dbReference type="GO" id="GO:0003700">
    <property type="term" value="F:DNA-binding transcription factor activity"/>
    <property type="evidence" value="ECO:0007669"/>
    <property type="project" value="InterPro"/>
</dbReference>
<evidence type="ECO:0000256" key="1">
    <source>
        <dbReference type="ARBA" id="ARBA00009437"/>
    </source>
</evidence>
<dbReference type="PANTHER" id="PTHR30537">
    <property type="entry name" value="HTH-TYPE TRANSCRIPTIONAL REGULATOR"/>
    <property type="match status" value="1"/>
</dbReference>
<keyword evidence="2" id="KW-0805">Transcription regulation</keyword>
<dbReference type="InterPro" id="IPR058163">
    <property type="entry name" value="LysR-type_TF_proteobact-type"/>
</dbReference>
<sequence>MNQLLAMRAFCCIVENRGFSAAAEQWETTSSTLSRHLQHLEAQLGVRLINRTTRHLSLTEAGERYHAACLDILQRLDQAALAVADDGSEPSGTLRISVPLVIGTLELGNWLPGFQQRYPKIRVDLSCEDRFVDLVAERFDLALRISGPLEDSSLVAKKLTVSDLILVAAPGYVSRQGLPRQVDELATHQLLGFTGSNEWRLNSARADTVVVALNGRFKTDTITSLHSAALAGLGIAAFTRATVQQNLQSGQLVQILPDYNAGQRHYFALYPHARLLAPKVRVFVEFMAQHYTSV</sequence>
<reference evidence="6 7" key="1">
    <citation type="submission" date="2019-02" db="EMBL/GenBank/DDBJ databases">
        <authorList>
            <consortium name="Pathogen Informatics"/>
        </authorList>
    </citation>
    <scope>NUCLEOTIDE SEQUENCE [LARGE SCALE GENOMIC DNA]</scope>
    <source>
        <strain evidence="6 7">3012STDY7103891</strain>
    </source>
</reference>